<evidence type="ECO:0000313" key="6">
    <source>
        <dbReference type="EMBL" id="KAJ6717705.1"/>
    </source>
</evidence>
<keyword evidence="4 6" id="KW-0121">Carboxypeptidase</keyword>
<accession>A0A9Q0Z198</accession>
<keyword evidence="5" id="KW-1133">Transmembrane helix</keyword>
<dbReference type="GO" id="GO:0004185">
    <property type="term" value="F:serine-type carboxypeptidase activity"/>
    <property type="evidence" value="ECO:0007669"/>
    <property type="project" value="UniProtKB-UniRule"/>
</dbReference>
<dbReference type="Proteomes" id="UP001151532">
    <property type="component" value="Chromosome 10"/>
</dbReference>
<dbReference type="OrthoDB" id="443318at2759"/>
<dbReference type="InterPro" id="IPR001563">
    <property type="entry name" value="Peptidase_S10"/>
</dbReference>
<dbReference type="AlphaFoldDB" id="A0A9Q0Z198"/>
<keyword evidence="3" id="KW-0964">Secreted</keyword>
<dbReference type="PROSITE" id="PS00131">
    <property type="entry name" value="CARBOXYPEPT_SER_SER"/>
    <property type="match status" value="1"/>
</dbReference>
<comment type="subcellular location">
    <subcellularLocation>
        <location evidence="1">Secreted</location>
    </subcellularLocation>
</comment>
<dbReference type="PANTHER" id="PTHR11802:SF198">
    <property type="entry name" value="SERINE CARBOXYPEPTIDASE-LIKE 27"/>
    <property type="match status" value="1"/>
</dbReference>
<evidence type="ECO:0000313" key="7">
    <source>
        <dbReference type="Proteomes" id="UP001151532"/>
    </source>
</evidence>
<dbReference type="GO" id="GO:0005773">
    <property type="term" value="C:vacuole"/>
    <property type="evidence" value="ECO:0007669"/>
    <property type="project" value="TreeGrafter"/>
</dbReference>
<dbReference type="InterPro" id="IPR018202">
    <property type="entry name" value="Ser_caboxypep_ser_AS"/>
</dbReference>
<keyword evidence="5" id="KW-0472">Membrane</keyword>
<feature type="transmembrane region" description="Helical" evidence="5">
    <location>
        <begin position="57"/>
        <end position="80"/>
    </location>
</feature>
<comment type="caution">
    <text evidence="6">The sequence shown here is derived from an EMBL/GenBank/DDBJ whole genome shotgun (WGS) entry which is preliminary data.</text>
</comment>
<keyword evidence="5" id="KW-0812">Transmembrane</keyword>
<dbReference type="EC" id="3.4.16.-" evidence="4"/>
<dbReference type="PANTHER" id="PTHR11802">
    <property type="entry name" value="SERINE PROTEASE FAMILY S10 SERINE CARBOXYPEPTIDASE"/>
    <property type="match status" value="1"/>
</dbReference>
<evidence type="ECO:0000256" key="3">
    <source>
        <dbReference type="ARBA" id="ARBA00022525"/>
    </source>
</evidence>
<keyword evidence="4" id="KW-0645">Protease</keyword>
<sequence length="181" mass="20375">MEALVAPLLLMEQLRRLGLFALGLMAKPFTPILMLGISVRAMENLRNAISVLCFEPFLFGIRLMSILLLLLVAVANLLFLESPAGVGFSYSNTSSDLYTAGDQRTAEYAYTFLVNWFERFPQYKFRDFYIAGESYAGHYVPQLSQIVYQKNKGIKNPVINFKGFLVGNAVTDDYHDYVGTS</sequence>
<reference evidence="6" key="1">
    <citation type="submission" date="2022-11" db="EMBL/GenBank/DDBJ databases">
        <authorList>
            <person name="Hyden B.L."/>
            <person name="Feng K."/>
            <person name="Yates T."/>
            <person name="Jawdy S."/>
            <person name="Smart L.B."/>
            <person name="Muchero W."/>
        </authorList>
    </citation>
    <scope>NUCLEOTIDE SEQUENCE</scope>
    <source>
        <tissue evidence="6">Shoot tip</tissue>
    </source>
</reference>
<dbReference type="EMBL" id="JAPFFK010000014">
    <property type="protein sequence ID" value="KAJ6717705.1"/>
    <property type="molecule type" value="Genomic_DNA"/>
</dbReference>
<organism evidence="6 7">
    <name type="scientific">Salix purpurea</name>
    <name type="common">Purple osier willow</name>
    <dbReference type="NCBI Taxonomy" id="77065"/>
    <lineage>
        <taxon>Eukaryota</taxon>
        <taxon>Viridiplantae</taxon>
        <taxon>Streptophyta</taxon>
        <taxon>Embryophyta</taxon>
        <taxon>Tracheophyta</taxon>
        <taxon>Spermatophyta</taxon>
        <taxon>Magnoliopsida</taxon>
        <taxon>eudicotyledons</taxon>
        <taxon>Gunneridae</taxon>
        <taxon>Pentapetalae</taxon>
        <taxon>rosids</taxon>
        <taxon>fabids</taxon>
        <taxon>Malpighiales</taxon>
        <taxon>Salicaceae</taxon>
        <taxon>Saliceae</taxon>
        <taxon>Salix</taxon>
    </lineage>
</organism>
<dbReference type="GO" id="GO:0006508">
    <property type="term" value="P:proteolysis"/>
    <property type="evidence" value="ECO:0007669"/>
    <property type="project" value="UniProtKB-KW"/>
</dbReference>
<evidence type="ECO:0000256" key="1">
    <source>
        <dbReference type="ARBA" id="ARBA00004613"/>
    </source>
</evidence>
<dbReference type="Gene3D" id="3.40.50.1820">
    <property type="entry name" value="alpha/beta hydrolase"/>
    <property type="match status" value="1"/>
</dbReference>
<dbReference type="Pfam" id="PF00450">
    <property type="entry name" value="Peptidase_S10"/>
    <property type="match status" value="1"/>
</dbReference>
<protein>
    <recommendedName>
        <fullName evidence="4">Carboxypeptidase</fullName>
        <ecNumber evidence="4">3.4.16.-</ecNumber>
    </recommendedName>
</protein>
<proteinExistence type="inferred from homology"/>
<dbReference type="InterPro" id="IPR029058">
    <property type="entry name" value="AB_hydrolase_fold"/>
</dbReference>
<keyword evidence="7" id="KW-1185">Reference proteome</keyword>
<dbReference type="SUPFAM" id="SSF53474">
    <property type="entry name" value="alpha/beta-Hydrolases"/>
    <property type="match status" value="1"/>
</dbReference>
<evidence type="ECO:0000256" key="5">
    <source>
        <dbReference type="SAM" id="Phobius"/>
    </source>
</evidence>
<dbReference type="GO" id="GO:0005576">
    <property type="term" value="C:extracellular region"/>
    <property type="evidence" value="ECO:0007669"/>
    <property type="project" value="UniProtKB-SubCell"/>
</dbReference>
<evidence type="ECO:0000256" key="4">
    <source>
        <dbReference type="RuleBase" id="RU361156"/>
    </source>
</evidence>
<keyword evidence="4" id="KW-0378">Hydrolase</keyword>
<gene>
    <name evidence="6" type="ORF">OIU79_005792</name>
</gene>
<evidence type="ECO:0000256" key="2">
    <source>
        <dbReference type="ARBA" id="ARBA00009431"/>
    </source>
</evidence>
<dbReference type="PRINTS" id="PR00724">
    <property type="entry name" value="CRBOXYPTASEC"/>
</dbReference>
<feature type="transmembrane region" description="Helical" evidence="5">
    <location>
        <begin position="17"/>
        <end position="37"/>
    </location>
</feature>
<reference evidence="6" key="2">
    <citation type="journal article" date="2023" name="Int. J. Mol. Sci.">
        <title>De Novo Assembly and Annotation of 11 Diverse Shrub Willow (Salix) Genomes Reveals Novel Gene Organization in Sex-Linked Regions.</title>
        <authorList>
            <person name="Hyden B."/>
            <person name="Feng K."/>
            <person name="Yates T.B."/>
            <person name="Jawdy S."/>
            <person name="Cereghino C."/>
            <person name="Smart L.B."/>
            <person name="Muchero W."/>
        </authorList>
    </citation>
    <scope>NUCLEOTIDE SEQUENCE</scope>
    <source>
        <tissue evidence="6">Shoot tip</tissue>
    </source>
</reference>
<name>A0A9Q0Z198_SALPP</name>
<comment type="similarity">
    <text evidence="2 4">Belongs to the peptidase S10 family.</text>
</comment>